<dbReference type="STRING" id="993615.L2GPX5"/>
<dbReference type="InterPro" id="IPR015943">
    <property type="entry name" value="WD40/YVTN_repeat-like_dom_sf"/>
</dbReference>
<organism evidence="1 2">
    <name type="scientific">Vittaforma corneae (strain ATCC 50505)</name>
    <name type="common">Microsporidian parasite</name>
    <name type="synonym">Nosema corneum</name>
    <dbReference type="NCBI Taxonomy" id="993615"/>
    <lineage>
        <taxon>Eukaryota</taxon>
        <taxon>Fungi</taxon>
        <taxon>Fungi incertae sedis</taxon>
        <taxon>Microsporidia</taxon>
        <taxon>Nosematidae</taxon>
        <taxon>Vittaforma</taxon>
    </lineage>
</organism>
<gene>
    <name evidence="1" type="ORF">VICG_00206</name>
</gene>
<evidence type="ECO:0000313" key="2">
    <source>
        <dbReference type="Proteomes" id="UP000011082"/>
    </source>
</evidence>
<dbReference type="GO" id="GO:0006335">
    <property type="term" value="P:DNA replication-dependent chromatin assembly"/>
    <property type="evidence" value="ECO:0007669"/>
    <property type="project" value="InterPro"/>
</dbReference>
<dbReference type="SUPFAM" id="SSF50978">
    <property type="entry name" value="WD40 repeat-like"/>
    <property type="match status" value="1"/>
</dbReference>
<name>L2GPX5_VITCO</name>
<keyword evidence="2" id="KW-1185">Reference proteome</keyword>
<dbReference type="PANTHER" id="PTHR15271">
    <property type="entry name" value="CHROMATIN ASSEMBLY FACTOR 1 SUBUNIT B"/>
    <property type="match status" value="1"/>
</dbReference>
<dbReference type="EMBL" id="JH370130">
    <property type="protein sequence ID" value="ELA42891.1"/>
    <property type="molecule type" value="Genomic_DNA"/>
</dbReference>
<dbReference type="GeneID" id="19880924"/>
<evidence type="ECO:0000313" key="1">
    <source>
        <dbReference type="EMBL" id="ELA42891.1"/>
    </source>
</evidence>
<dbReference type="GO" id="GO:0006334">
    <property type="term" value="P:nucleosome assembly"/>
    <property type="evidence" value="ECO:0007669"/>
    <property type="project" value="TreeGrafter"/>
</dbReference>
<dbReference type="Proteomes" id="UP000011082">
    <property type="component" value="Unassembled WGS sequence"/>
</dbReference>
<protein>
    <recommendedName>
        <fullName evidence="3">Anaphase-promoting complex subunit 4 WD40 domain-containing protein</fullName>
    </recommendedName>
</protein>
<dbReference type="PANTHER" id="PTHR15271:SF4">
    <property type="entry name" value="CHROMATIN ASSEMBLY FACTOR 1 SUBUNIT B"/>
    <property type="match status" value="1"/>
</dbReference>
<sequence length="360" mass="40907">MVDLIKKHPPIEVTTHNIYFHEDSPILSMDIHNNMLATCGFDGVVRLWRLLFKKMNYDDNVYKTAVNSTIQIEYLKDLAGFSKPINCVRFCKSNLSCPYLLAACADGGRIILYTDKTEYTMQKDVENDAYDMCWSENLLFVGFGSGRIDCYKIEVMEETSIEPSSMMTDSTACQENANNAVANSMKHVIKSELVFSQNIHENTIQGISYNKKYNLLATYSVDKTLKVHMIHKNKLQLVSQLDQNLDTSRGLFKRILFEEDLLHVFTKNNTLSIFAYPFKPAHLQKRVGPLNSSIVKVVAGRIRNEDALVICTKKSAYVLVHNELDCCVDNACYMAITDAIVDNNTVFLSSMDGFICTIRF</sequence>
<dbReference type="InterPro" id="IPR001680">
    <property type="entry name" value="WD40_rpt"/>
</dbReference>
<dbReference type="OrthoDB" id="71227at2759"/>
<dbReference type="InParanoid" id="L2GPX5"/>
<dbReference type="Pfam" id="PF00400">
    <property type="entry name" value="WD40"/>
    <property type="match status" value="1"/>
</dbReference>
<dbReference type="Gene3D" id="2.130.10.10">
    <property type="entry name" value="YVTN repeat-like/Quinoprotein amine dehydrogenase"/>
    <property type="match status" value="1"/>
</dbReference>
<dbReference type="InterPro" id="IPR045145">
    <property type="entry name" value="PTHR15271"/>
</dbReference>
<dbReference type="HOGENOM" id="CLU_760826_0_0_1"/>
<dbReference type="GO" id="GO:0033186">
    <property type="term" value="C:CAF-1 complex"/>
    <property type="evidence" value="ECO:0007669"/>
    <property type="project" value="TreeGrafter"/>
</dbReference>
<dbReference type="SMART" id="SM00320">
    <property type="entry name" value="WD40"/>
    <property type="match status" value="4"/>
</dbReference>
<dbReference type="GO" id="GO:0005634">
    <property type="term" value="C:nucleus"/>
    <property type="evidence" value="ECO:0007669"/>
    <property type="project" value="TreeGrafter"/>
</dbReference>
<dbReference type="InterPro" id="IPR036322">
    <property type="entry name" value="WD40_repeat_dom_sf"/>
</dbReference>
<accession>L2GPX5</accession>
<evidence type="ECO:0008006" key="3">
    <source>
        <dbReference type="Google" id="ProtNLM"/>
    </source>
</evidence>
<dbReference type="AlphaFoldDB" id="L2GPX5"/>
<dbReference type="OMA" id="ACQENAN"/>
<reference evidence="2" key="1">
    <citation type="submission" date="2011-05" db="EMBL/GenBank/DDBJ databases">
        <title>The genome sequence of Vittaforma corneae strain ATCC 50505.</title>
        <authorList>
            <consortium name="The Broad Institute Genome Sequencing Platform"/>
            <person name="Cuomo C."/>
            <person name="Didier E."/>
            <person name="Bowers L."/>
            <person name="Young S.K."/>
            <person name="Zeng Q."/>
            <person name="Gargeya S."/>
            <person name="Fitzgerald M."/>
            <person name="Haas B."/>
            <person name="Abouelleil A."/>
            <person name="Alvarado L."/>
            <person name="Arachchi H.M."/>
            <person name="Berlin A."/>
            <person name="Chapman S.B."/>
            <person name="Gearin G."/>
            <person name="Goldberg J."/>
            <person name="Griggs A."/>
            <person name="Gujja S."/>
            <person name="Hansen M."/>
            <person name="Heiman D."/>
            <person name="Howarth C."/>
            <person name="Larimer J."/>
            <person name="Lui A."/>
            <person name="MacDonald P.J.P."/>
            <person name="McCowen C."/>
            <person name="Montmayeur A."/>
            <person name="Murphy C."/>
            <person name="Neiman D."/>
            <person name="Pearson M."/>
            <person name="Priest M."/>
            <person name="Roberts A."/>
            <person name="Saif S."/>
            <person name="Shea T."/>
            <person name="Sisk P."/>
            <person name="Stolte C."/>
            <person name="Sykes S."/>
            <person name="Wortman J."/>
            <person name="Nusbaum C."/>
            <person name="Birren B."/>
        </authorList>
    </citation>
    <scope>NUCLEOTIDE SEQUENCE [LARGE SCALE GENOMIC DNA]</scope>
    <source>
        <strain evidence="2">ATCC 50505</strain>
    </source>
</reference>
<dbReference type="RefSeq" id="XP_007603659.1">
    <property type="nucleotide sequence ID" value="XM_007603597.1"/>
</dbReference>
<proteinExistence type="predicted"/>
<dbReference type="VEuPathDB" id="MicrosporidiaDB:VICG_00206"/>